<name>A0A0A9ECN5_ARUDO</name>
<proteinExistence type="predicted"/>
<dbReference type="EMBL" id="GBRH01199381">
    <property type="protein sequence ID" value="JAD98514.1"/>
    <property type="molecule type" value="Transcribed_RNA"/>
</dbReference>
<sequence>MVQSRGSSRFDDDGAYSFRPHGGAWTGGSRCAGAVKKEQTAWRPGGSWARGSRGGNGGAAGRGGSGQPRGW</sequence>
<accession>A0A0A9ECN5</accession>
<protein>
    <submittedName>
        <fullName evidence="2">Uncharacterized protein</fullName>
    </submittedName>
</protein>
<feature type="region of interest" description="Disordered" evidence="1">
    <location>
        <begin position="1"/>
        <end position="71"/>
    </location>
</feature>
<reference evidence="2" key="2">
    <citation type="journal article" date="2015" name="Data Brief">
        <title>Shoot transcriptome of the giant reed, Arundo donax.</title>
        <authorList>
            <person name="Barrero R.A."/>
            <person name="Guerrero F.D."/>
            <person name="Moolhuijzen P."/>
            <person name="Goolsby J.A."/>
            <person name="Tidwell J."/>
            <person name="Bellgard S.E."/>
            <person name="Bellgard M.I."/>
        </authorList>
    </citation>
    <scope>NUCLEOTIDE SEQUENCE</scope>
    <source>
        <tissue evidence="2">Shoot tissue taken approximately 20 cm above the soil surface</tissue>
    </source>
</reference>
<reference evidence="2" key="1">
    <citation type="submission" date="2014-09" db="EMBL/GenBank/DDBJ databases">
        <authorList>
            <person name="Magalhaes I.L.F."/>
            <person name="Oliveira U."/>
            <person name="Santos F.R."/>
            <person name="Vidigal T.H.D.A."/>
            <person name="Brescovit A.D."/>
            <person name="Santos A.J."/>
        </authorList>
    </citation>
    <scope>NUCLEOTIDE SEQUENCE</scope>
    <source>
        <tissue evidence="2">Shoot tissue taken approximately 20 cm above the soil surface</tissue>
    </source>
</reference>
<evidence type="ECO:0000313" key="2">
    <source>
        <dbReference type="EMBL" id="JAD98514.1"/>
    </source>
</evidence>
<feature type="compositionally biased region" description="Low complexity" evidence="1">
    <location>
        <begin position="42"/>
        <end position="51"/>
    </location>
</feature>
<feature type="compositionally biased region" description="Gly residues" evidence="1">
    <location>
        <begin position="52"/>
        <end position="71"/>
    </location>
</feature>
<organism evidence="2">
    <name type="scientific">Arundo donax</name>
    <name type="common">Giant reed</name>
    <name type="synonym">Donax arundinaceus</name>
    <dbReference type="NCBI Taxonomy" id="35708"/>
    <lineage>
        <taxon>Eukaryota</taxon>
        <taxon>Viridiplantae</taxon>
        <taxon>Streptophyta</taxon>
        <taxon>Embryophyta</taxon>
        <taxon>Tracheophyta</taxon>
        <taxon>Spermatophyta</taxon>
        <taxon>Magnoliopsida</taxon>
        <taxon>Liliopsida</taxon>
        <taxon>Poales</taxon>
        <taxon>Poaceae</taxon>
        <taxon>PACMAD clade</taxon>
        <taxon>Arundinoideae</taxon>
        <taxon>Arundineae</taxon>
        <taxon>Arundo</taxon>
    </lineage>
</organism>
<evidence type="ECO:0000256" key="1">
    <source>
        <dbReference type="SAM" id="MobiDB-lite"/>
    </source>
</evidence>
<dbReference type="AlphaFoldDB" id="A0A0A9ECN5"/>